<gene>
    <name evidence="2" type="ORF">FB558_6083</name>
</gene>
<dbReference type="RefSeq" id="WP_142059357.1">
    <property type="nucleotide sequence ID" value="NZ_VFPA01000004.1"/>
</dbReference>
<feature type="transmembrane region" description="Helical" evidence="1">
    <location>
        <begin position="181"/>
        <end position="198"/>
    </location>
</feature>
<evidence type="ECO:0000313" key="2">
    <source>
        <dbReference type="EMBL" id="TQM05862.1"/>
    </source>
</evidence>
<keyword evidence="3" id="KW-1185">Reference proteome</keyword>
<feature type="transmembrane region" description="Helical" evidence="1">
    <location>
        <begin position="103"/>
        <end position="124"/>
    </location>
</feature>
<dbReference type="EMBL" id="VFPA01000004">
    <property type="protein sequence ID" value="TQM05862.1"/>
    <property type="molecule type" value="Genomic_DNA"/>
</dbReference>
<feature type="transmembrane region" description="Helical" evidence="1">
    <location>
        <begin position="157"/>
        <end position="174"/>
    </location>
</feature>
<feature type="transmembrane region" description="Helical" evidence="1">
    <location>
        <begin position="204"/>
        <end position="222"/>
    </location>
</feature>
<feature type="transmembrane region" description="Helical" evidence="1">
    <location>
        <begin position="70"/>
        <end position="91"/>
    </location>
</feature>
<protein>
    <recommendedName>
        <fullName evidence="4">DUF4386 family protein</fullName>
    </recommendedName>
</protein>
<evidence type="ECO:0000256" key="1">
    <source>
        <dbReference type="SAM" id="Phobius"/>
    </source>
</evidence>
<sequence>MQTEPIEVQRDGGRAPLRPGRGWAAAGVLAGVAGFAAMEVESRFAPDDPAANVDAAVLVEGYVQHGPGRLAVVLALFVAAAFAVVVFGAGLRRALAVQCPAGSLVPDVAAAGTLLVAALCLVGSGPTTEVFFALLHAAESDPDITASLVRTMDTLPWVWGGLAPTVAAVAYAALRHGAAPRWLGVVSIVFALLVGGLAMAPLQYLAGMVGAVWLVLAGVAYLTTRGARAGTMPA</sequence>
<name>A0A543D965_9PSEU</name>
<dbReference type="OrthoDB" id="3574827at2"/>
<keyword evidence="1" id="KW-0472">Membrane</keyword>
<keyword evidence="1" id="KW-1133">Transmembrane helix</keyword>
<dbReference type="Proteomes" id="UP000315677">
    <property type="component" value="Unassembled WGS sequence"/>
</dbReference>
<organism evidence="2 3">
    <name type="scientific">Pseudonocardia kunmingensis</name>
    <dbReference type="NCBI Taxonomy" id="630975"/>
    <lineage>
        <taxon>Bacteria</taxon>
        <taxon>Bacillati</taxon>
        <taxon>Actinomycetota</taxon>
        <taxon>Actinomycetes</taxon>
        <taxon>Pseudonocardiales</taxon>
        <taxon>Pseudonocardiaceae</taxon>
        <taxon>Pseudonocardia</taxon>
    </lineage>
</organism>
<reference evidence="2 3" key="1">
    <citation type="submission" date="2019-06" db="EMBL/GenBank/DDBJ databases">
        <title>Sequencing the genomes of 1000 actinobacteria strains.</title>
        <authorList>
            <person name="Klenk H.-P."/>
        </authorList>
    </citation>
    <scope>NUCLEOTIDE SEQUENCE [LARGE SCALE GENOMIC DNA]</scope>
    <source>
        <strain evidence="2 3">DSM 45301</strain>
    </source>
</reference>
<evidence type="ECO:0000313" key="3">
    <source>
        <dbReference type="Proteomes" id="UP000315677"/>
    </source>
</evidence>
<feature type="transmembrane region" description="Helical" evidence="1">
    <location>
        <begin position="20"/>
        <end position="38"/>
    </location>
</feature>
<proteinExistence type="predicted"/>
<dbReference type="AlphaFoldDB" id="A0A543D965"/>
<evidence type="ECO:0008006" key="4">
    <source>
        <dbReference type="Google" id="ProtNLM"/>
    </source>
</evidence>
<accession>A0A543D965</accession>
<keyword evidence="1" id="KW-0812">Transmembrane</keyword>
<comment type="caution">
    <text evidence="2">The sequence shown here is derived from an EMBL/GenBank/DDBJ whole genome shotgun (WGS) entry which is preliminary data.</text>
</comment>